<dbReference type="PANTHER" id="PTHR43581:SF2">
    <property type="entry name" value="EXCINUCLEASE ATPASE SUBUNIT"/>
    <property type="match status" value="1"/>
</dbReference>
<dbReference type="OrthoDB" id="9815944at2"/>
<dbReference type="SUPFAM" id="SSF52540">
    <property type="entry name" value="P-loop containing nucleoside triphosphate hydrolases"/>
    <property type="match status" value="1"/>
</dbReference>
<keyword evidence="5" id="KW-1185">Reference proteome</keyword>
<dbReference type="InterPro" id="IPR003959">
    <property type="entry name" value="ATPase_AAA_core"/>
</dbReference>
<proteinExistence type="predicted"/>
<dbReference type="Proteomes" id="UP000650994">
    <property type="component" value="Unassembled WGS sequence"/>
</dbReference>
<reference evidence="4" key="3">
    <citation type="submission" date="2016-11" db="EMBL/GenBank/DDBJ databases">
        <authorList>
            <person name="Varghese N."/>
            <person name="Submissions S."/>
        </authorList>
    </citation>
    <scope>NUCLEOTIDE SEQUENCE [LARGE SCALE GENOMIC DNA]</scope>
    <source>
        <strain evidence="4">DSM 27989</strain>
    </source>
</reference>
<reference evidence="2" key="5">
    <citation type="submission" date="2024-05" db="EMBL/GenBank/DDBJ databases">
        <authorList>
            <person name="Sun Q."/>
            <person name="Zhou Y."/>
        </authorList>
    </citation>
    <scope>NUCLEOTIDE SEQUENCE</scope>
    <source>
        <strain evidence="2">CGMCC 1.12707</strain>
    </source>
</reference>
<dbReference type="AlphaFoldDB" id="A0A1M6ZQ58"/>
<dbReference type="Gene3D" id="3.40.50.300">
    <property type="entry name" value="P-loop containing nucleotide triphosphate hydrolases"/>
    <property type="match status" value="1"/>
</dbReference>
<organism evidence="3 4">
    <name type="scientific">Chishuiella changwenlii</name>
    <dbReference type="NCBI Taxonomy" id="1434701"/>
    <lineage>
        <taxon>Bacteria</taxon>
        <taxon>Pseudomonadati</taxon>
        <taxon>Bacteroidota</taxon>
        <taxon>Flavobacteriia</taxon>
        <taxon>Flavobacteriales</taxon>
        <taxon>Weeksellaceae</taxon>
        <taxon>Chishuiella</taxon>
    </lineage>
</organism>
<dbReference type="STRING" id="1434701.SAMN05443634_10812"/>
<dbReference type="RefSeq" id="WP_083580352.1">
    <property type="nucleotide sequence ID" value="NZ_BMFL01000004.1"/>
</dbReference>
<sequence>MGFEIEEEELQFIVTNKFNDVQSGTIHKVLLSSDNWNDFGFYTVYNTNYIDHQGNNIELGMIRIAYYGQEEGIDAKKLKIEDQFDSLDHTYFSLGVSEDYYININKLDDELKNEILTSLNDIAYDTNILEKAFNEKVTRVSLFRDITYNTVKIQYNRIANGGALLTDYYFSYYNNQSEIDFDVKAASNPPTNIHTIIGSNGVGKSYLINDMINSALNSDSSLGKFKFNKLSDSDSFSNVICINFSAFDDYNFEAKKGSFHIKYNYIGINSSKSNKNQFKENFITSINDIIRSNKIKRWFNVIEFLNSDLIFSQLNLSDISERDFSSYKEILEEKFSKLSSGHKIILLSITKLVQLSEEKTLIFFDEPETHLHPPLLSSYIRAISYLLNNRNSVCIMTTHSPVILQEVPASCVYIYTRVGEMMKFERPYFETFGENISVLTKSVFDLEISKSGFYKILKKLVDEFETYEQALGSLNNNLGFEGKSILRSLFFDKENQ</sequence>
<dbReference type="PANTHER" id="PTHR43581">
    <property type="entry name" value="ATP/GTP PHOSPHATASE"/>
    <property type="match status" value="1"/>
</dbReference>
<dbReference type="EMBL" id="FRBH01000008">
    <property type="protein sequence ID" value="SHL32587.1"/>
    <property type="molecule type" value="Genomic_DNA"/>
</dbReference>
<feature type="domain" description="ATPase AAA-type core" evidence="1">
    <location>
        <begin position="326"/>
        <end position="404"/>
    </location>
</feature>
<dbReference type="GO" id="GO:0005524">
    <property type="term" value="F:ATP binding"/>
    <property type="evidence" value="ECO:0007669"/>
    <property type="project" value="InterPro"/>
</dbReference>
<protein>
    <submittedName>
        <fullName evidence="3">AAA domain-containing protein, putative AbiEii toxin, Type IV TA system</fullName>
    </submittedName>
</protein>
<reference evidence="3" key="2">
    <citation type="submission" date="2016-11" db="EMBL/GenBank/DDBJ databases">
        <authorList>
            <person name="Jaros S."/>
            <person name="Januszkiewicz K."/>
            <person name="Wedrychowicz H."/>
        </authorList>
    </citation>
    <scope>NUCLEOTIDE SEQUENCE [LARGE SCALE GENOMIC DNA]</scope>
    <source>
        <strain evidence="3">DSM 27989</strain>
    </source>
</reference>
<dbReference type="EMBL" id="BMFL01000004">
    <property type="protein sequence ID" value="GGE92911.1"/>
    <property type="molecule type" value="Genomic_DNA"/>
</dbReference>
<gene>
    <name evidence="2" type="ORF">GCM10010984_08140</name>
    <name evidence="3" type="ORF">SAMN05443634_10812</name>
</gene>
<dbReference type="InterPro" id="IPR051396">
    <property type="entry name" value="Bact_Antivir_Def_Nuclease"/>
</dbReference>
<dbReference type="InterPro" id="IPR027417">
    <property type="entry name" value="P-loop_NTPase"/>
</dbReference>
<dbReference type="Pfam" id="PF13304">
    <property type="entry name" value="AAA_21"/>
    <property type="match status" value="1"/>
</dbReference>
<reference evidence="2" key="1">
    <citation type="journal article" date="2014" name="Int. J. Syst. Evol. Microbiol.">
        <title>Complete genome of a new Firmicutes species belonging to the dominant human colonic microbiota ('Ruminococcus bicirculans') reveals two chromosomes and a selective capacity to utilize plant glucans.</title>
        <authorList>
            <consortium name="NISC Comparative Sequencing Program"/>
            <person name="Wegmann U."/>
            <person name="Louis P."/>
            <person name="Goesmann A."/>
            <person name="Henrissat B."/>
            <person name="Duncan S.H."/>
            <person name="Flint H.J."/>
        </authorList>
    </citation>
    <scope>NUCLEOTIDE SEQUENCE</scope>
    <source>
        <strain evidence="2">CGMCC 1.12707</strain>
    </source>
</reference>
<evidence type="ECO:0000259" key="1">
    <source>
        <dbReference type="Pfam" id="PF13304"/>
    </source>
</evidence>
<dbReference type="GO" id="GO:0016887">
    <property type="term" value="F:ATP hydrolysis activity"/>
    <property type="evidence" value="ECO:0007669"/>
    <property type="project" value="InterPro"/>
</dbReference>
<evidence type="ECO:0000313" key="4">
    <source>
        <dbReference type="Proteomes" id="UP000184120"/>
    </source>
</evidence>
<reference evidence="5" key="4">
    <citation type="journal article" date="2019" name="Int. J. Syst. Evol. Microbiol.">
        <title>The Global Catalogue of Microorganisms (GCM) 10K type strain sequencing project: providing services to taxonomists for standard genome sequencing and annotation.</title>
        <authorList>
            <consortium name="The Broad Institute Genomics Platform"/>
            <consortium name="The Broad Institute Genome Sequencing Center for Infectious Disease"/>
            <person name="Wu L."/>
            <person name="Ma J."/>
        </authorList>
    </citation>
    <scope>NUCLEOTIDE SEQUENCE [LARGE SCALE GENOMIC DNA]</scope>
    <source>
        <strain evidence="5">CGMCC 1.12707</strain>
    </source>
</reference>
<evidence type="ECO:0000313" key="3">
    <source>
        <dbReference type="EMBL" id="SHL32587.1"/>
    </source>
</evidence>
<accession>A0A1M6ZQ58</accession>
<evidence type="ECO:0000313" key="2">
    <source>
        <dbReference type="EMBL" id="GGE92911.1"/>
    </source>
</evidence>
<evidence type="ECO:0000313" key="5">
    <source>
        <dbReference type="Proteomes" id="UP000650994"/>
    </source>
</evidence>
<name>A0A1M6ZQ58_9FLAO</name>
<dbReference type="Proteomes" id="UP000184120">
    <property type="component" value="Unassembled WGS sequence"/>
</dbReference>